<keyword evidence="2" id="KW-0503">Monooxygenase</keyword>
<feature type="domain" description="ABM" evidence="1">
    <location>
        <begin position="13"/>
        <end position="69"/>
    </location>
</feature>
<dbReference type="Pfam" id="PF03992">
    <property type="entry name" value="ABM"/>
    <property type="match status" value="1"/>
</dbReference>
<dbReference type="EMBL" id="QYSE01000001">
    <property type="protein sequence ID" value="RJF36538.1"/>
    <property type="molecule type" value="Genomic_DNA"/>
</dbReference>
<keyword evidence="2" id="KW-0560">Oxidoreductase</keyword>
<dbReference type="GO" id="GO:0004497">
    <property type="term" value="F:monooxygenase activity"/>
    <property type="evidence" value="ECO:0007669"/>
    <property type="project" value="UniProtKB-KW"/>
</dbReference>
<evidence type="ECO:0000313" key="2">
    <source>
        <dbReference type="EMBL" id="RJF36538.1"/>
    </source>
</evidence>
<dbReference type="AlphaFoldDB" id="A0A3A3F2T6"/>
<proteinExistence type="predicted"/>
<gene>
    <name evidence="2" type="ORF">D4741_00205</name>
</gene>
<sequence length="97" mass="11360">MSKVTLKGFILVPESDLENVKSELVTHRRLTLEEPGCITFSVTEHAEIPLRFDVYEEFIDKSAFEYHQQRVKNSLWGKVTSCVERHYEIFESSPVKR</sequence>
<organism evidence="2 3">
    <name type="scientific">Pseudoalteromonas gelatinilytica</name>
    <dbReference type="NCBI Taxonomy" id="1703256"/>
    <lineage>
        <taxon>Bacteria</taxon>
        <taxon>Pseudomonadati</taxon>
        <taxon>Pseudomonadota</taxon>
        <taxon>Gammaproteobacteria</taxon>
        <taxon>Alteromonadales</taxon>
        <taxon>Pseudoalteromonadaceae</taxon>
        <taxon>Pseudoalteromonas</taxon>
    </lineage>
</organism>
<dbReference type="InterPro" id="IPR011008">
    <property type="entry name" value="Dimeric_a/b-barrel"/>
</dbReference>
<evidence type="ECO:0000313" key="3">
    <source>
        <dbReference type="Proteomes" id="UP000265938"/>
    </source>
</evidence>
<comment type="caution">
    <text evidence="2">The sequence shown here is derived from an EMBL/GenBank/DDBJ whole genome shotgun (WGS) entry which is preliminary data.</text>
</comment>
<reference evidence="2 3" key="1">
    <citation type="submission" date="2018-09" db="EMBL/GenBank/DDBJ databases">
        <title>Identification of marine bacteria producing industrial enzymes.</title>
        <authorList>
            <person name="Cheng T.H."/>
            <person name="Saidin J."/>
            <person name="Muhd D.D."/>
            <person name="Isa M.N.M."/>
            <person name="Bakar M.F.A."/>
            <person name="Ismail N."/>
        </authorList>
    </citation>
    <scope>NUCLEOTIDE SEQUENCE [LARGE SCALE GENOMIC DNA]</scope>
    <source>
        <strain evidence="2 3">MNAD 1.6</strain>
    </source>
</reference>
<dbReference type="RefSeq" id="WP_119851622.1">
    <property type="nucleotide sequence ID" value="NZ_QYSE01000001.1"/>
</dbReference>
<dbReference type="SUPFAM" id="SSF54909">
    <property type="entry name" value="Dimeric alpha+beta barrel"/>
    <property type="match status" value="1"/>
</dbReference>
<evidence type="ECO:0000259" key="1">
    <source>
        <dbReference type="Pfam" id="PF03992"/>
    </source>
</evidence>
<dbReference type="Proteomes" id="UP000265938">
    <property type="component" value="Unassembled WGS sequence"/>
</dbReference>
<protein>
    <submittedName>
        <fullName evidence="2">Antibiotic biosynthesis monooxygenase</fullName>
    </submittedName>
</protein>
<name>A0A3A3F2T6_9GAMM</name>
<accession>A0A3A3F2T6</accession>
<dbReference type="Gene3D" id="3.30.70.100">
    <property type="match status" value="1"/>
</dbReference>
<dbReference type="InterPro" id="IPR007138">
    <property type="entry name" value="ABM_dom"/>
</dbReference>